<dbReference type="EMBL" id="JBHSGU010000002">
    <property type="protein sequence ID" value="MFC4699371.1"/>
    <property type="molecule type" value="Genomic_DNA"/>
</dbReference>
<dbReference type="Proteomes" id="UP001595897">
    <property type="component" value="Unassembled WGS sequence"/>
</dbReference>
<keyword evidence="2" id="KW-1185">Reference proteome</keyword>
<gene>
    <name evidence="1" type="ORF">ACFO4O_04260</name>
</gene>
<name>A0ABV9LS89_9ALTE</name>
<dbReference type="RefSeq" id="WP_382406119.1">
    <property type="nucleotide sequence ID" value="NZ_JBHSGU010000002.1"/>
</dbReference>
<reference evidence="2" key="1">
    <citation type="journal article" date="2019" name="Int. J. Syst. Evol. Microbiol.">
        <title>The Global Catalogue of Microorganisms (GCM) 10K type strain sequencing project: providing services to taxonomists for standard genome sequencing and annotation.</title>
        <authorList>
            <consortium name="The Broad Institute Genomics Platform"/>
            <consortium name="The Broad Institute Genome Sequencing Center for Infectious Disease"/>
            <person name="Wu L."/>
            <person name="Ma J."/>
        </authorList>
    </citation>
    <scope>NUCLEOTIDE SEQUENCE [LARGE SCALE GENOMIC DNA]</scope>
    <source>
        <strain evidence="2">KACC 12507</strain>
    </source>
</reference>
<proteinExistence type="predicted"/>
<evidence type="ECO:0000313" key="1">
    <source>
        <dbReference type="EMBL" id="MFC4699371.1"/>
    </source>
</evidence>
<sequence length="65" mass="7308">MQNKNHGNTGNTNAMKGDIKKSSFIQIRCTQEEKALIVRNLKNGEKLSDFMLNLALTEAKSRKLS</sequence>
<accession>A0ABV9LS89</accession>
<protein>
    <recommendedName>
        <fullName evidence="3">DUF1778 domain-containing protein</fullName>
    </recommendedName>
</protein>
<comment type="caution">
    <text evidence="1">The sequence shown here is derived from an EMBL/GenBank/DDBJ whole genome shotgun (WGS) entry which is preliminary data.</text>
</comment>
<organism evidence="1 2">
    <name type="scientific">Glaciecola siphonariae</name>
    <dbReference type="NCBI Taxonomy" id="521012"/>
    <lineage>
        <taxon>Bacteria</taxon>
        <taxon>Pseudomonadati</taxon>
        <taxon>Pseudomonadota</taxon>
        <taxon>Gammaproteobacteria</taxon>
        <taxon>Alteromonadales</taxon>
        <taxon>Alteromonadaceae</taxon>
        <taxon>Glaciecola</taxon>
    </lineage>
</organism>
<evidence type="ECO:0000313" key="2">
    <source>
        <dbReference type="Proteomes" id="UP001595897"/>
    </source>
</evidence>
<evidence type="ECO:0008006" key="3">
    <source>
        <dbReference type="Google" id="ProtNLM"/>
    </source>
</evidence>